<sequence length="123" mass="14341">MKLICSFFLLSVLLIPESLSENDPFEFQVVPGFEELDDVPETVFFEGSDQPVNTLRKKKPPNKSSRLFFNRQRKRPLAEDSHQESNDDRVNWTILKSVLPQIRKLPWQWIVAKIKTALTARVD</sequence>
<dbReference type="AlphaFoldDB" id="A0AAV1JJ77"/>
<reference evidence="2 3" key="1">
    <citation type="submission" date="2023-11" db="EMBL/GenBank/DDBJ databases">
        <authorList>
            <person name="Okamura Y."/>
        </authorList>
    </citation>
    <scope>NUCLEOTIDE SEQUENCE [LARGE SCALE GENOMIC DNA]</scope>
</reference>
<dbReference type="EMBL" id="CAVLEF010000011">
    <property type="protein sequence ID" value="CAK1549000.1"/>
    <property type="molecule type" value="Genomic_DNA"/>
</dbReference>
<keyword evidence="1" id="KW-0732">Signal</keyword>
<feature type="signal peptide" evidence="1">
    <location>
        <begin position="1"/>
        <end position="20"/>
    </location>
</feature>
<dbReference type="Proteomes" id="UP001497472">
    <property type="component" value="Unassembled WGS sequence"/>
</dbReference>
<feature type="chain" id="PRO_5043483088" evidence="1">
    <location>
        <begin position="21"/>
        <end position="123"/>
    </location>
</feature>
<evidence type="ECO:0000256" key="1">
    <source>
        <dbReference type="SAM" id="SignalP"/>
    </source>
</evidence>
<evidence type="ECO:0000313" key="2">
    <source>
        <dbReference type="EMBL" id="CAK1549000.1"/>
    </source>
</evidence>
<protein>
    <submittedName>
        <fullName evidence="2">Uncharacterized protein</fullName>
    </submittedName>
</protein>
<name>A0AAV1JJ77_9NEOP</name>
<proteinExistence type="predicted"/>
<evidence type="ECO:0000313" key="3">
    <source>
        <dbReference type="Proteomes" id="UP001497472"/>
    </source>
</evidence>
<accession>A0AAV1JJ77</accession>
<keyword evidence="3" id="KW-1185">Reference proteome</keyword>
<organism evidence="2 3">
    <name type="scientific">Leptosia nina</name>
    <dbReference type="NCBI Taxonomy" id="320188"/>
    <lineage>
        <taxon>Eukaryota</taxon>
        <taxon>Metazoa</taxon>
        <taxon>Ecdysozoa</taxon>
        <taxon>Arthropoda</taxon>
        <taxon>Hexapoda</taxon>
        <taxon>Insecta</taxon>
        <taxon>Pterygota</taxon>
        <taxon>Neoptera</taxon>
        <taxon>Endopterygota</taxon>
        <taxon>Lepidoptera</taxon>
        <taxon>Glossata</taxon>
        <taxon>Ditrysia</taxon>
        <taxon>Papilionoidea</taxon>
        <taxon>Pieridae</taxon>
        <taxon>Pierinae</taxon>
        <taxon>Leptosia</taxon>
    </lineage>
</organism>
<comment type="caution">
    <text evidence="2">The sequence shown here is derived from an EMBL/GenBank/DDBJ whole genome shotgun (WGS) entry which is preliminary data.</text>
</comment>
<gene>
    <name evidence="2" type="ORF">LNINA_LOCUS8339</name>
</gene>